<dbReference type="STRING" id="445709.ABW99_07415"/>
<comment type="subcellular location">
    <subcellularLocation>
        <location evidence="2">Cell membrane</location>
        <topology evidence="2">Lipid-anchor</topology>
    </subcellularLocation>
</comment>
<dbReference type="GO" id="GO:0015562">
    <property type="term" value="F:efflux transmembrane transporter activity"/>
    <property type="evidence" value="ECO:0007669"/>
    <property type="project" value="InterPro"/>
</dbReference>
<evidence type="ECO:0000256" key="1">
    <source>
        <dbReference type="ARBA" id="ARBA00007613"/>
    </source>
</evidence>
<dbReference type="EMBL" id="CP011568">
    <property type="protein sequence ID" value="AKJ68066.1"/>
    <property type="molecule type" value="Genomic_DNA"/>
</dbReference>
<evidence type="ECO:0000313" key="4">
    <source>
        <dbReference type="Proteomes" id="UP000036700"/>
    </source>
</evidence>
<dbReference type="OrthoDB" id="9770517at2"/>
<keyword evidence="2" id="KW-0472">Membrane</keyword>
<reference evidence="4" key="1">
    <citation type="submission" date="2015-06" db="EMBL/GenBank/DDBJ databases">
        <authorList>
            <person name="Lim Y.L."/>
            <person name="Ee R."/>
            <person name="Yong D."/>
            <person name="How K.Y."/>
            <person name="Yin W.F."/>
            <person name="Chan K.G."/>
        </authorList>
    </citation>
    <scope>NUCLEOTIDE SEQUENCE [LARGE SCALE GENOMIC DNA]</scope>
    <source>
        <strain evidence="4">DSM 25325</strain>
    </source>
</reference>
<keyword evidence="4" id="KW-1185">Reference proteome</keyword>
<dbReference type="KEGG" id="ptx:ABW99_07415"/>
<dbReference type="PANTHER" id="PTHR30203">
    <property type="entry name" value="OUTER MEMBRANE CATION EFFLUX PROTEIN"/>
    <property type="match status" value="1"/>
</dbReference>
<keyword evidence="2" id="KW-1134">Transmembrane beta strand</keyword>
<dbReference type="Gene3D" id="2.20.200.10">
    <property type="entry name" value="Outer membrane efflux proteins (OEP)"/>
    <property type="match status" value="1"/>
</dbReference>
<dbReference type="PATRIC" id="fig|445709.3.peg.1583"/>
<dbReference type="Proteomes" id="UP000036700">
    <property type="component" value="Chromosome"/>
</dbReference>
<gene>
    <name evidence="3" type="ORF">ABW99_07415</name>
</gene>
<keyword evidence="2" id="KW-0732">Signal</keyword>
<keyword evidence="2" id="KW-0812">Transmembrane</keyword>
<sequence length="490" mass="51493">MRPTRLAVALVLLQSLLGCAVVGPDYHLPAEAAINRPSANAGFAGAHGAAVTLAPVPNDWWRLYDDPALERLVQQALAANTNVRVAAANLRRTLALRDQVDAEGGFHGALEGAAKRAQESGEQYLLSEKLPVVNEGDAGLSVSYDLDLFGKLKRAGQAATADAQASQAALDLVRVNVAAQTVRAYVESCAATQALSVARRQLALQTRSVDIAKRLEAAGRGRSTDVLRAQAQADLLRANLPKFEAAHDAALLQLAVMVGKTPREFDTSTLTCAHAPTLRQPIPVGDGTALLKRRPDVREAERQLAAATARIGVATAALYPDIVIGASGGFTGVLEDLGKASTGRWNIGPLISWTLPDNGARARIRGARAGTEAALAHFDGVVLDALKETETALTRYTHDLASRSELRAARDAARQAAQQNRVLYQAGKTPYLASLDADRTLANTEAALAAADRQVALDQVNLFLALGGGWQGSEANPARLSGASAAKSTS</sequence>
<name>A0A0G3ETP1_9BURK</name>
<comment type="similarity">
    <text evidence="1 2">Belongs to the outer membrane factor (OMF) (TC 1.B.17) family.</text>
</comment>
<dbReference type="AlphaFoldDB" id="A0A0G3ETP1"/>
<keyword evidence="2" id="KW-0449">Lipoprotein</keyword>
<dbReference type="PROSITE" id="PS51257">
    <property type="entry name" value="PROKAR_LIPOPROTEIN"/>
    <property type="match status" value="1"/>
</dbReference>
<feature type="signal peptide" evidence="2">
    <location>
        <begin position="1"/>
        <end position="20"/>
    </location>
</feature>
<keyword evidence="2" id="KW-0564">Palmitate</keyword>
<dbReference type="PANTHER" id="PTHR30203:SF21">
    <property type="entry name" value="OUTER MEMBRANE COMPONENT OF MULTIDRUG EFFLUX PUMP-RELATED"/>
    <property type="match status" value="1"/>
</dbReference>
<dbReference type="Pfam" id="PF02321">
    <property type="entry name" value="OEP"/>
    <property type="match status" value="2"/>
</dbReference>
<dbReference type="RefSeq" id="WP_047213886.1">
    <property type="nucleotide sequence ID" value="NZ_CP011568.3"/>
</dbReference>
<accession>A0A0G3ETP1</accession>
<proteinExistence type="inferred from homology"/>
<dbReference type="Gene3D" id="1.20.1600.10">
    <property type="entry name" value="Outer membrane efflux proteins (OEP)"/>
    <property type="match status" value="1"/>
</dbReference>
<organism evidence="3 4">
    <name type="scientific">Pandoraea thiooxydans</name>
    <dbReference type="NCBI Taxonomy" id="445709"/>
    <lineage>
        <taxon>Bacteria</taxon>
        <taxon>Pseudomonadati</taxon>
        <taxon>Pseudomonadota</taxon>
        <taxon>Betaproteobacteria</taxon>
        <taxon>Burkholderiales</taxon>
        <taxon>Burkholderiaceae</taxon>
        <taxon>Pandoraea</taxon>
    </lineage>
</organism>
<evidence type="ECO:0000313" key="3">
    <source>
        <dbReference type="EMBL" id="AKJ68066.1"/>
    </source>
</evidence>
<dbReference type="InterPro" id="IPR010131">
    <property type="entry name" value="MdtP/NodT-like"/>
</dbReference>
<protein>
    <submittedName>
        <fullName evidence="3">RND transporter</fullName>
    </submittedName>
</protein>
<dbReference type="GO" id="GO:0005886">
    <property type="term" value="C:plasma membrane"/>
    <property type="evidence" value="ECO:0007669"/>
    <property type="project" value="UniProtKB-SubCell"/>
</dbReference>
<evidence type="ECO:0000256" key="2">
    <source>
        <dbReference type="RuleBase" id="RU362097"/>
    </source>
</evidence>
<dbReference type="NCBIfam" id="TIGR01845">
    <property type="entry name" value="outer_NodT"/>
    <property type="match status" value="1"/>
</dbReference>
<feature type="chain" id="PRO_5002553385" evidence="2">
    <location>
        <begin position="21"/>
        <end position="490"/>
    </location>
</feature>
<dbReference type="SUPFAM" id="SSF56954">
    <property type="entry name" value="Outer membrane efflux proteins (OEP)"/>
    <property type="match status" value="1"/>
</dbReference>
<dbReference type="InterPro" id="IPR003423">
    <property type="entry name" value="OMP_efflux"/>
</dbReference>